<accession>A0ABW8JZY4</accession>
<dbReference type="Gene3D" id="1.10.287.1700">
    <property type="match status" value="1"/>
</dbReference>
<keyword evidence="2" id="KW-1185">Reference proteome</keyword>
<dbReference type="Pfam" id="PF16789">
    <property type="entry name" value="YscO-like"/>
    <property type="match status" value="1"/>
</dbReference>
<dbReference type="InterPro" id="IPR031869">
    <property type="entry name" value="YscO-like"/>
</dbReference>
<evidence type="ECO:0000313" key="1">
    <source>
        <dbReference type="EMBL" id="MFK2916216.1"/>
    </source>
</evidence>
<dbReference type="EMBL" id="JADIKD010000006">
    <property type="protein sequence ID" value="MFK2916216.1"/>
    <property type="molecule type" value="Genomic_DNA"/>
</dbReference>
<evidence type="ECO:0008006" key="3">
    <source>
        <dbReference type="Google" id="ProtNLM"/>
    </source>
</evidence>
<evidence type="ECO:0000313" key="2">
    <source>
        <dbReference type="Proteomes" id="UP001620408"/>
    </source>
</evidence>
<protein>
    <recommendedName>
        <fullName evidence="3">YscO family type III secretion system apparatus protein</fullName>
    </recommendedName>
</protein>
<name>A0ABW8JZY4_9GAMM</name>
<proteinExistence type="predicted"/>
<sequence length="161" mass="18910">MSTAFPLEPLCAVRGIRLRALESELKQCREHWQQTEQERAAADERLQQAQFTRQDFADRAWTGMFATGQPTALAVERYERHLALLDQHISQRRIELETRERDCAEAQTALDLAATAWRQARNKLNAVDEMKQGWLREMRSRVELREEHSLEELSLRQIPLR</sequence>
<comment type="caution">
    <text evidence="1">The sequence shown here is derived from an EMBL/GenBank/DDBJ whole genome shotgun (WGS) entry which is preliminary data.</text>
</comment>
<dbReference type="Proteomes" id="UP001620408">
    <property type="component" value="Unassembled WGS sequence"/>
</dbReference>
<reference evidence="1 2" key="1">
    <citation type="submission" date="2020-10" db="EMBL/GenBank/DDBJ databases">
        <title>Phylogeny of dyella-like bacteria.</title>
        <authorList>
            <person name="Fu J."/>
        </authorList>
    </citation>
    <scope>NUCLEOTIDE SEQUENCE [LARGE SCALE GENOMIC DNA]</scope>
    <source>
        <strain evidence="1 2">BB4</strain>
    </source>
</reference>
<dbReference type="RefSeq" id="WP_379984869.1">
    <property type="nucleotide sequence ID" value="NZ_JADIKD010000006.1"/>
</dbReference>
<organism evidence="1 2">
    <name type="scientific">Dyella koreensis</name>
    <dbReference type="NCBI Taxonomy" id="311235"/>
    <lineage>
        <taxon>Bacteria</taxon>
        <taxon>Pseudomonadati</taxon>
        <taxon>Pseudomonadota</taxon>
        <taxon>Gammaproteobacteria</taxon>
        <taxon>Lysobacterales</taxon>
        <taxon>Rhodanobacteraceae</taxon>
        <taxon>Dyella</taxon>
    </lineage>
</organism>
<gene>
    <name evidence="1" type="ORF">ISS97_02980</name>
</gene>
<dbReference type="InterPro" id="IPR053716">
    <property type="entry name" value="Flag_assembly_chemotaxis_eff"/>
</dbReference>